<dbReference type="CDD" id="cd02440">
    <property type="entry name" value="AdoMet_MTases"/>
    <property type="match status" value="1"/>
</dbReference>
<proteinExistence type="predicted"/>
<dbReference type="GO" id="GO:0008168">
    <property type="term" value="F:methyltransferase activity"/>
    <property type="evidence" value="ECO:0007669"/>
    <property type="project" value="InterPro"/>
</dbReference>
<dbReference type="Gene3D" id="3.40.50.150">
    <property type="entry name" value="Vaccinia Virus protein VP39"/>
    <property type="match status" value="1"/>
</dbReference>
<dbReference type="InterPro" id="IPR029063">
    <property type="entry name" value="SAM-dependent_MTases_sf"/>
</dbReference>
<dbReference type="RefSeq" id="WP_114843242.1">
    <property type="nucleotide sequence ID" value="NZ_CP031220.1"/>
</dbReference>
<dbReference type="AlphaFoldDB" id="A0AAX2ADX2"/>
<dbReference type="EMBL" id="NXID01000076">
    <property type="protein sequence ID" value="RXK12869.1"/>
    <property type="molecule type" value="Genomic_DNA"/>
</dbReference>
<evidence type="ECO:0000313" key="1">
    <source>
        <dbReference type="EMBL" id="RXK12869.1"/>
    </source>
</evidence>
<name>A0AAX2ADX2_9BACT</name>
<dbReference type="InterPro" id="IPR002052">
    <property type="entry name" value="DNA_methylase_N6_adenine_CS"/>
</dbReference>
<sequence length="529" mass="62455">MNLKEILQNSIIIDEELFEVSIKIELKREYYLTLKAYLKLIGGKYNSSGKKFCFLTNPKPFINNYIETEIMPKKNPTAFFPTPKNLVDDMFRIANFDYFDDEFQKNLKILEPSAGVGGISDSIRKITPYSTLDIVEILDINQEVLKKKGYDPICMDFMEYNKDYIIKYDYIFMNPPYQGTTYIKHIKHAFKMLKDNGTLCAIIPSSFISNKDKLSNWMYEKATQLGNIYHNQEGSFKEQGTNVETCIVHLDKSTIKWKLNEYQECKNFFTWQVWISLYTNSNFYSYLEKLKYSDDIKEHIKTKILKELDNYKKEYSYFSYEFIDDYVEKMFEYWCYINDREELLKDNTEVVKDISVISELDRNKQMFKQMAKCIYEAIEDNTFNGKKITYKTSSKKYNTSTSYFGSQSCFEADEAYNNNEYNGYMISAKRKNNMSDFVGIEITQRMYTQNAPFELVKNSEVLITKETLDEILFSANNDVIKLANLLKDYYDNNNKLNKYLKINENNNALDIKSIYNIEQLNTFASGLLF</sequence>
<organism evidence="1 2">
    <name type="scientific">Malaciobacter mytili LMG 24559</name>
    <dbReference type="NCBI Taxonomy" id="1032238"/>
    <lineage>
        <taxon>Bacteria</taxon>
        <taxon>Pseudomonadati</taxon>
        <taxon>Campylobacterota</taxon>
        <taxon>Epsilonproteobacteria</taxon>
        <taxon>Campylobacterales</taxon>
        <taxon>Arcobacteraceae</taxon>
        <taxon>Malaciobacter</taxon>
    </lineage>
</organism>
<keyword evidence="2" id="KW-1185">Reference proteome</keyword>
<dbReference type="SUPFAM" id="SSF53335">
    <property type="entry name" value="S-adenosyl-L-methionine-dependent methyltransferases"/>
    <property type="match status" value="1"/>
</dbReference>
<gene>
    <name evidence="1" type="ORF">CP985_14220</name>
</gene>
<dbReference type="PROSITE" id="PS00092">
    <property type="entry name" value="N6_MTASE"/>
    <property type="match status" value="1"/>
</dbReference>
<protein>
    <recommendedName>
        <fullName evidence="3">DUF4942 domain-containing protein</fullName>
    </recommendedName>
</protein>
<dbReference type="GO" id="GO:0032259">
    <property type="term" value="P:methylation"/>
    <property type="evidence" value="ECO:0007669"/>
    <property type="project" value="InterPro"/>
</dbReference>
<reference evidence="1 2" key="1">
    <citation type="submission" date="2017-09" db="EMBL/GenBank/DDBJ databases">
        <title>Genomics of the genus Arcobacter.</title>
        <authorList>
            <person name="Perez-Cataluna A."/>
            <person name="Figueras M.J."/>
            <person name="Salas-Masso N."/>
        </authorList>
    </citation>
    <scope>NUCLEOTIDE SEQUENCE [LARGE SCALE GENOMIC DNA]</scope>
    <source>
        <strain evidence="1 2">CECT 7386</strain>
    </source>
</reference>
<dbReference type="PRINTS" id="PR00507">
    <property type="entry name" value="N12N6MTFRASE"/>
</dbReference>
<comment type="caution">
    <text evidence="1">The sequence shown here is derived from an EMBL/GenBank/DDBJ whole genome shotgun (WGS) entry which is preliminary data.</text>
</comment>
<evidence type="ECO:0008006" key="3">
    <source>
        <dbReference type="Google" id="ProtNLM"/>
    </source>
</evidence>
<dbReference type="Proteomes" id="UP000290092">
    <property type="component" value="Unassembled WGS sequence"/>
</dbReference>
<dbReference type="GO" id="GO:0003676">
    <property type="term" value="F:nucleic acid binding"/>
    <property type="evidence" value="ECO:0007669"/>
    <property type="project" value="InterPro"/>
</dbReference>
<dbReference type="KEGG" id="amyt:AMYT_a0033"/>
<evidence type="ECO:0000313" key="2">
    <source>
        <dbReference type="Proteomes" id="UP000290092"/>
    </source>
</evidence>
<accession>A0AAX2ADX2</accession>